<reference evidence="13" key="1">
    <citation type="submission" date="2020-08" db="EMBL/GenBank/DDBJ databases">
        <title>Genomic Encyclopedia of Type Strains, Phase IV (KMG-V): Genome sequencing to study the core and pangenomes of soil and plant-associated prokaryotes.</title>
        <authorList>
            <person name="Whitman W."/>
        </authorList>
    </citation>
    <scope>NUCLEOTIDE SEQUENCE [LARGE SCALE GENOMIC DNA]</scope>
    <source>
        <strain evidence="13">M8UP27</strain>
    </source>
</reference>
<keyword evidence="4" id="KW-1003">Cell membrane</keyword>
<keyword evidence="14" id="KW-1185">Reference proteome</keyword>
<evidence type="ECO:0000256" key="11">
    <source>
        <dbReference type="SAM" id="Phobius"/>
    </source>
</evidence>
<evidence type="ECO:0000313" key="14">
    <source>
        <dbReference type="Proteomes" id="UP000568106"/>
    </source>
</evidence>
<feature type="signal peptide" evidence="12">
    <location>
        <begin position="1"/>
        <end position="24"/>
    </location>
</feature>
<dbReference type="Proteomes" id="UP000568106">
    <property type="component" value="Unassembled WGS sequence"/>
</dbReference>
<keyword evidence="9" id="KW-0564">Palmitate</keyword>
<keyword evidence="7 11" id="KW-1133">Transmembrane helix</keyword>
<gene>
    <name evidence="13" type="ORF">HDF09_002563</name>
</gene>
<evidence type="ECO:0000256" key="1">
    <source>
        <dbReference type="ARBA" id="ARBA00004141"/>
    </source>
</evidence>
<protein>
    <recommendedName>
        <fullName evidence="3">Uncharacterized protein YtcA</fullName>
    </recommendedName>
</protein>
<comment type="subcellular location">
    <subcellularLocation>
        <location evidence="1">Membrane</location>
        <topology evidence="1">Multi-pass membrane protein</topology>
    </subcellularLocation>
</comment>
<feature type="transmembrane region" description="Helical" evidence="11">
    <location>
        <begin position="67"/>
        <end position="86"/>
    </location>
</feature>
<accession>A0A7W8MS08</accession>
<name>A0A7W8MS08_9BACT</name>
<dbReference type="GO" id="GO:0016020">
    <property type="term" value="C:membrane"/>
    <property type="evidence" value="ECO:0007669"/>
    <property type="project" value="UniProtKB-SubCell"/>
</dbReference>
<evidence type="ECO:0000256" key="3">
    <source>
        <dbReference type="ARBA" id="ARBA00021237"/>
    </source>
</evidence>
<evidence type="ECO:0000256" key="12">
    <source>
        <dbReference type="SAM" id="SignalP"/>
    </source>
</evidence>
<comment type="caution">
    <text evidence="13">The sequence shown here is derived from an EMBL/GenBank/DDBJ whole genome shotgun (WGS) entry which is preliminary data.</text>
</comment>
<proteinExistence type="inferred from homology"/>
<organism evidence="13 14">
    <name type="scientific">Tunturiibacter empetritectus</name>
    <dbReference type="NCBI Taxonomy" id="3069691"/>
    <lineage>
        <taxon>Bacteria</taxon>
        <taxon>Pseudomonadati</taxon>
        <taxon>Acidobacteriota</taxon>
        <taxon>Terriglobia</taxon>
        <taxon>Terriglobales</taxon>
        <taxon>Acidobacteriaceae</taxon>
        <taxon>Tunturiibacter</taxon>
    </lineage>
</organism>
<evidence type="ECO:0000256" key="7">
    <source>
        <dbReference type="ARBA" id="ARBA00022989"/>
    </source>
</evidence>
<feature type="chain" id="PRO_5031105976" description="Uncharacterized protein YtcA" evidence="12">
    <location>
        <begin position="25"/>
        <end position="88"/>
    </location>
</feature>
<evidence type="ECO:0000256" key="8">
    <source>
        <dbReference type="ARBA" id="ARBA00023136"/>
    </source>
</evidence>
<comment type="similarity">
    <text evidence="2">Belongs to the YtcA family.</text>
</comment>
<keyword evidence="5 11" id="KW-0812">Transmembrane</keyword>
<dbReference type="InterPro" id="IPR031381">
    <property type="entry name" value="YtcA"/>
</dbReference>
<evidence type="ECO:0000256" key="5">
    <source>
        <dbReference type="ARBA" id="ARBA00022692"/>
    </source>
</evidence>
<evidence type="ECO:0000256" key="4">
    <source>
        <dbReference type="ARBA" id="ARBA00022475"/>
    </source>
</evidence>
<feature type="transmembrane region" description="Helical" evidence="11">
    <location>
        <begin position="36"/>
        <end position="55"/>
    </location>
</feature>
<dbReference type="AlphaFoldDB" id="A0A7W8MS08"/>
<keyword evidence="6 12" id="KW-0732">Signal</keyword>
<evidence type="ECO:0000256" key="2">
    <source>
        <dbReference type="ARBA" id="ARBA00008208"/>
    </source>
</evidence>
<keyword evidence="8 11" id="KW-0472">Membrane</keyword>
<evidence type="ECO:0000313" key="13">
    <source>
        <dbReference type="EMBL" id="MBB5317877.1"/>
    </source>
</evidence>
<evidence type="ECO:0000256" key="9">
    <source>
        <dbReference type="ARBA" id="ARBA00023139"/>
    </source>
</evidence>
<sequence>MTMRRKPPACLFALCLLCSGCDHAPSIDIIGSFFPVWMLCLSIAVVLAFVVRHFLVRFKLDSEVGPVALFYPSVVVLLTSLLWLIFFR</sequence>
<evidence type="ECO:0000256" key="6">
    <source>
        <dbReference type="ARBA" id="ARBA00022729"/>
    </source>
</evidence>
<dbReference type="EMBL" id="JACHDY010000003">
    <property type="protein sequence ID" value="MBB5317877.1"/>
    <property type="molecule type" value="Genomic_DNA"/>
</dbReference>
<evidence type="ECO:0000256" key="10">
    <source>
        <dbReference type="ARBA" id="ARBA00023288"/>
    </source>
</evidence>
<dbReference type="Pfam" id="PF17090">
    <property type="entry name" value="Ytca"/>
    <property type="match status" value="1"/>
</dbReference>
<keyword evidence="10" id="KW-0449">Lipoprotein</keyword>